<dbReference type="GeneID" id="95659132"/>
<reference evidence="6" key="2">
    <citation type="submission" date="2020-09" db="EMBL/GenBank/DDBJ databases">
        <authorList>
            <person name="Sun Q."/>
            <person name="Ohkuma M."/>
        </authorList>
    </citation>
    <scope>NUCLEOTIDE SEQUENCE</scope>
    <source>
        <strain evidence="6">JCM 4122</strain>
    </source>
</reference>
<evidence type="ECO:0000256" key="3">
    <source>
        <dbReference type="ARBA" id="ARBA00023002"/>
    </source>
</evidence>
<organism evidence="6 7">
    <name type="scientific">Streptomyces filamentosus</name>
    <name type="common">Streptomyces roseosporus</name>
    <dbReference type="NCBI Taxonomy" id="67294"/>
    <lineage>
        <taxon>Bacteria</taxon>
        <taxon>Bacillati</taxon>
        <taxon>Actinomycetota</taxon>
        <taxon>Actinomycetes</taxon>
        <taxon>Kitasatosporales</taxon>
        <taxon>Streptomycetaceae</taxon>
        <taxon>Streptomyces</taxon>
    </lineage>
</organism>
<evidence type="ECO:0000256" key="2">
    <source>
        <dbReference type="ARBA" id="ARBA00022643"/>
    </source>
</evidence>
<evidence type="ECO:0000313" key="6">
    <source>
        <dbReference type="EMBL" id="GHG02012.1"/>
    </source>
</evidence>
<reference evidence="6" key="1">
    <citation type="journal article" date="2014" name="Int. J. Syst. Evol. Microbiol.">
        <title>Complete genome sequence of Corynebacterium casei LMG S-19264T (=DSM 44701T), isolated from a smear-ripened cheese.</title>
        <authorList>
            <consortium name="US DOE Joint Genome Institute (JGI-PGF)"/>
            <person name="Walter F."/>
            <person name="Albersmeier A."/>
            <person name="Kalinowski J."/>
            <person name="Ruckert C."/>
        </authorList>
    </citation>
    <scope>NUCLEOTIDE SEQUENCE</scope>
    <source>
        <strain evidence="6">JCM 4122</strain>
    </source>
</reference>
<dbReference type="SUPFAM" id="SSF51679">
    <property type="entry name" value="Bacterial luciferase-like"/>
    <property type="match status" value="1"/>
</dbReference>
<dbReference type="EMBL" id="BNBE01000001">
    <property type="protein sequence ID" value="GHG02012.1"/>
    <property type="molecule type" value="Genomic_DNA"/>
</dbReference>
<evidence type="ECO:0000256" key="4">
    <source>
        <dbReference type="ARBA" id="ARBA00023033"/>
    </source>
</evidence>
<dbReference type="InterPro" id="IPR050172">
    <property type="entry name" value="SsuD_RutA_monooxygenase"/>
</dbReference>
<keyword evidence="1" id="KW-0285">Flavoprotein</keyword>
<dbReference type="InterPro" id="IPR036661">
    <property type="entry name" value="Luciferase-like_sf"/>
</dbReference>
<evidence type="ECO:0000313" key="7">
    <source>
        <dbReference type="Proteomes" id="UP000632849"/>
    </source>
</evidence>
<dbReference type="Pfam" id="PF00296">
    <property type="entry name" value="Bac_luciferase"/>
    <property type="match status" value="1"/>
</dbReference>
<dbReference type="InterPro" id="IPR011251">
    <property type="entry name" value="Luciferase-like_dom"/>
</dbReference>
<keyword evidence="4 6" id="KW-0503">Monooxygenase</keyword>
<dbReference type="GO" id="GO:0008726">
    <property type="term" value="F:alkanesulfonate monooxygenase activity"/>
    <property type="evidence" value="ECO:0007669"/>
    <property type="project" value="TreeGrafter"/>
</dbReference>
<keyword evidence="7" id="KW-1185">Reference proteome</keyword>
<dbReference type="RefSeq" id="WP_150228041.1">
    <property type="nucleotide sequence ID" value="NZ_BNBE01000001.1"/>
</dbReference>
<dbReference type="Proteomes" id="UP000632849">
    <property type="component" value="Unassembled WGS sequence"/>
</dbReference>
<name>A0A919BMN9_STRFL</name>
<dbReference type="PANTHER" id="PTHR42847:SF4">
    <property type="entry name" value="ALKANESULFONATE MONOOXYGENASE-RELATED"/>
    <property type="match status" value="1"/>
</dbReference>
<evidence type="ECO:0000259" key="5">
    <source>
        <dbReference type="Pfam" id="PF00296"/>
    </source>
</evidence>
<accession>A0A919BMN9</accession>
<keyword evidence="3" id="KW-0560">Oxidoreductase</keyword>
<dbReference type="AlphaFoldDB" id="A0A919BMN9"/>
<protein>
    <submittedName>
        <fullName evidence="6">Monooxygenase</fullName>
    </submittedName>
</protein>
<feature type="domain" description="Luciferase-like" evidence="5">
    <location>
        <begin position="6"/>
        <end position="243"/>
    </location>
</feature>
<proteinExistence type="predicted"/>
<gene>
    <name evidence="6" type="ORF">GCM10017667_37070</name>
</gene>
<dbReference type="Gene3D" id="3.20.20.30">
    <property type="entry name" value="Luciferase-like domain"/>
    <property type="match status" value="1"/>
</dbReference>
<keyword evidence="2" id="KW-0288">FMN</keyword>
<dbReference type="PANTHER" id="PTHR42847">
    <property type="entry name" value="ALKANESULFONATE MONOOXYGENASE"/>
    <property type="match status" value="1"/>
</dbReference>
<dbReference type="GO" id="GO:0046306">
    <property type="term" value="P:alkanesulfonate catabolic process"/>
    <property type="evidence" value="ECO:0007669"/>
    <property type="project" value="TreeGrafter"/>
</dbReference>
<comment type="caution">
    <text evidence="6">The sequence shown here is derived from an EMBL/GenBank/DDBJ whole genome shotgun (WGS) entry which is preliminary data.</text>
</comment>
<evidence type="ECO:0000256" key="1">
    <source>
        <dbReference type="ARBA" id="ARBA00022630"/>
    </source>
</evidence>
<sequence>MIRFGVHSGQQYANFDECLELWTQAEDLGYDWVSLFDHQRPPLGGPDGPCFDGPTLLAALAARTRRIRCGMLVSAVTWRHPALAASIAATLDHVSGGRLEFGVGAGGADLAYEQYGLPFPRTGDRLDMLDEACEIMRGLWTRERVDHTGRHYRLAGACLEPKPVQERLPLVIGGGGEKRTLRTVARHADVWNTLVTDVETYRRKKTVLETYCREIGRDPGEIRMSMTFRVVLGADEARAEERKRERLALLPAGSPDVGEYLAFGTAERCVEALLPYVRLGVRDFLLGLRPPVDRETMRIFAEQVAPELRRAAAGTDGPAPEDRVRG</sequence>